<dbReference type="OrthoDB" id="2128042at2759"/>
<gene>
    <name evidence="3" type="ORF">SAPIO_CDS8169</name>
</gene>
<feature type="region of interest" description="Disordered" evidence="1">
    <location>
        <begin position="346"/>
        <end position="612"/>
    </location>
</feature>
<dbReference type="PANTHER" id="PTHR36424">
    <property type="entry name" value="PHEROMONE-REGULATED MEMBRANE PROTEIN 6"/>
    <property type="match status" value="1"/>
</dbReference>
<dbReference type="Pfam" id="PF16944">
    <property type="entry name" value="KCH"/>
    <property type="match status" value="1"/>
</dbReference>
<organism evidence="3 4">
    <name type="scientific">Pseudallescheria apiosperma</name>
    <name type="common">Scedosporium apiospermum</name>
    <dbReference type="NCBI Taxonomy" id="563466"/>
    <lineage>
        <taxon>Eukaryota</taxon>
        <taxon>Fungi</taxon>
        <taxon>Dikarya</taxon>
        <taxon>Ascomycota</taxon>
        <taxon>Pezizomycotina</taxon>
        <taxon>Sordariomycetes</taxon>
        <taxon>Hypocreomycetidae</taxon>
        <taxon>Microascales</taxon>
        <taxon>Microascaceae</taxon>
        <taxon>Scedosporium</taxon>
    </lineage>
</organism>
<dbReference type="InterPro" id="IPR031606">
    <property type="entry name" value="Kch1/2"/>
</dbReference>
<dbReference type="GeneID" id="27727241"/>
<reference evidence="3 4" key="1">
    <citation type="journal article" date="2014" name="Genome Announc.">
        <title>Draft genome sequence of the pathogenic fungus Scedosporium apiospermum.</title>
        <authorList>
            <person name="Vandeputte P."/>
            <person name="Ghamrawi S."/>
            <person name="Rechenmann M."/>
            <person name="Iltis A."/>
            <person name="Giraud S."/>
            <person name="Fleury M."/>
            <person name="Thornton C."/>
            <person name="Delhaes L."/>
            <person name="Meyer W."/>
            <person name="Papon N."/>
            <person name="Bouchara J.P."/>
        </authorList>
    </citation>
    <scope>NUCLEOTIDE SEQUENCE [LARGE SCALE GENOMIC DNA]</scope>
    <source>
        <strain evidence="3 4">IHEM 14462</strain>
    </source>
</reference>
<keyword evidence="2" id="KW-0812">Transmembrane</keyword>
<feature type="transmembrane region" description="Helical" evidence="2">
    <location>
        <begin position="38"/>
        <end position="64"/>
    </location>
</feature>
<evidence type="ECO:0008006" key="5">
    <source>
        <dbReference type="Google" id="ProtNLM"/>
    </source>
</evidence>
<dbReference type="AlphaFoldDB" id="A0A084FZ15"/>
<evidence type="ECO:0000313" key="4">
    <source>
        <dbReference type="Proteomes" id="UP000028545"/>
    </source>
</evidence>
<dbReference type="PANTHER" id="PTHR36424:SF1">
    <property type="entry name" value="LOW AFFINITY K(+) TRANSPORTER 1-RELATED"/>
    <property type="match status" value="1"/>
</dbReference>
<dbReference type="OMA" id="KWIFAIT"/>
<dbReference type="GO" id="GO:0015079">
    <property type="term" value="F:potassium ion transmembrane transporter activity"/>
    <property type="evidence" value="ECO:0007669"/>
    <property type="project" value="InterPro"/>
</dbReference>
<dbReference type="KEGG" id="sapo:SAPIO_CDS8169"/>
<dbReference type="HOGENOM" id="CLU_007968_1_1_1"/>
<accession>A0A084FZ15</accession>
<dbReference type="EMBL" id="JOWA01000121">
    <property type="protein sequence ID" value="KEZ40327.1"/>
    <property type="molecule type" value="Genomic_DNA"/>
</dbReference>
<protein>
    <recommendedName>
        <fullName evidence="5">Pheromone-regulated membrane protein</fullName>
    </recommendedName>
</protein>
<sequence length="612" mass="67297">MGCCGHRRKTVSGGADQNWSYINLCDFRSSNCFTPFAYGYLWFSLLISLAVYGVDTFTAVSLLILGDEWVSKIQPAVDPSISKWIFSACIIASFVNLGFEHVRAYRVMKRGNVAECYLDSLAVRLESIRLGKGQGWRRFLVFAALTKSKKGAEYIALFTYFSFQSWIRVLVCSGPRQVINALTLYSVYRAYFEETVKAGDTIDKSLSDFFERFAVDYQQALILGGMTFTLVIWIFSLLFLIAAILFYILFLWHWIPQADGGLGGYCERKVNKALVKIVTKKVNKALAKEQTARQKAEYKMAMKLGEKAPLGRQATLPTLPDVGGPGGDKLPEMPTLQRSETFSTLPAYASRPGTAGSFELNNMDQKRPLPNRSGTMSSSTTYSSRAPLVASASEMGTSSPRSPAPTIPSIDFNNSYGPPPLRPNTSNSQRSFSRPNPGHMPNGSNSSFGHQPYDSQSSIPARYTETPANYSEAVPPFPPPSRSPTARTMDNYNGRPPMPQGSNGYPVRSPTAGPNADRFSPMDGRASPAPSTYSSRNGPGLPANPTPRPLNPSGVQAYQPTRSATGPLPARTPQQPPTRNMTTGDYYSRRQPSQGSAYGYDYDVESQRGGRY</sequence>
<evidence type="ECO:0000256" key="2">
    <source>
        <dbReference type="SAM" id="Phobius"/>
    </source>
</evidence>
<feature type="compositionally biased region" description="Polar residues" evidence="1">
    <location>
        <begin position="553"/>
        <end position="564"/>
    </location>
</feature>
<feature type="transmembrane region" description="Helical" evidence="2">
    <location>
        <begin position="84"/>
        <end position="102"/>
    </location>
</feature>
<dbReference type="Proteomes" id="UP000028545">
    <property type="component" value="Unassembled WGS sequence"/>
</dbReference>
<evidence type="ECO:0000313" key="3">
    <source>
        <dbReference type="EMBL" id="KEZ40327.1"/>
    </source>
</evidence>
<comment type="caution">
    <text evidence="3">The sequence shown here is derived from an EMBL/GenBank/DDBJ whole genome shotgun (WGS) entry which is preliminary data.</text>
</comment>
<dbReference type="VEuPathDB" id="FungiDB:SAPIO_CDS8169"/>
<feature type="compositionally biased region" description="Polar residues" evidence="1">
    <location>
        <begin position="442"/>
        <end position="459"/>
    </location>
</feature>
<dbReference type="GO" id="GO:0005886">
    <property type="term" value="C:plasma membrane"/>
    <property type="evidence" value="ECO:0007669"/>
    <property type="project" value="InterPro"/>
</dbReference>
<keyword evidence="2" id="KW-1133">Transmembrane helix</keyword>
<proteinExistence type="predicted"/>
<dbReference type="RefSeq" id="XP_016640126.1">
    <property type="nucleotide sequence ID" value="XM_016789863.1"/>
</dbReference>
<evidence type="ECO:0000256" key="1">
    <source>
        <dbReference type="SAM" id="MobiDB-lite"/>
    </source>
</evidence>
<feature type="compositionally biased region" description="Polar residues" evidence="1">
    <location>
        <begin position="423"/>
        <end position="434"/>
    </location>
</feature>
<feature type="compositionally biased region" description="Low complexity" evidence="1">
    <location>
        <begin position="373"/>
        <end position="384"/>
    </location>
</feature>
<feature type="transmembrane region" description="Helical" evidence="2">
    <location>
        <begin position="230"/>
        <end position="255"/>
    </location>
</feature>
<keyword evidence="2" id="KW-0472">Membrane</keyword>
<feature type="compositionally biased region" description="Polar residues" evidence="1">
    <location>
        <begin position="577"/>
        <end position="596"/>
    </location>
</feature>
<keyword evidence="4" id="KW-1185">Reference proteome</keyword>
<name>A0A084FZ15_PSEDA</name>